<dbReference type="AlphaFoldDB" id="A0A1D2N8W0"/>
<keyword evidence="1" id="KW-1133">Transmembrane helix</keyword>
<dbReference type="Proteomes" id="UP000094527">
    <property type="component" value="Unassembled WGS sequence"/>
</dbReference>
<feature type="transmembrane region" description="Helical" evidence="1">
    <location>
        <begin position="104"/>
        <end position="124"/>
    </location>
</feature>
<name>A0A1D2N8W0_ORCCI</name>
<evidence type="ECO:0000313" key="3">
    <source>
        <dbReference type="Proteomes" id="UP000094527"/>
    </source>
</evidence>
<keyword evidence="1" id="KW-0812">Transmembrane</keyword>
<keyword evidence="1" id="KW-0472">Membrane</keyword>
<evidence type="ECO:0000256" key="1">
    <source>
        <dbReference type="SAM" id="Phobius"/>
    </source>
</evidence>
<comment type="caution">
    <text evidence="2">The sequence shown here is derived from an EMBL/GenBank/DDBJ whole genome shotgun (WGS) entry which is preliminary data.</text>
</comment>
<dbReference type="EMBL" id="LJIJ01000152">
    <property type="protein sequence ID" value="ODN01416.1"/>
    <property type="molecule type" value="Genomic_DNA"/>
</dbReference>
<proteinExistence type="predicted"/>
<reference evidence="2 3" key="1">
    <citation type="journal article" date="2016" name="Genome Biol. Evol.">
        <title>Gene Family Evolution Reflects Adaptation to Soil Environmental Stressors in the Genome of the Collembolan Orchesella cincta.</title>
        <authorList>
            <person name="Faddeeva-Vakhrusheva A."/>
            <person name="Derks M.F."/>
            <person name="Anvar S.Y."/>
            <person name="Agamennone V."/>
            <person name="Suring W."/>
            <person name="Smit S."/>
            <person name="van Straalen N.M."/>
            <person name="Roelofs D."/>
        </authorList>
    </citation>
    <scope>NUCLEOTIDE SEQUENCE [LARGE SCALE GENOMIC DNA]</scope>
    <source>
        <tissue evidence="2">Mixed pool</tissue>
    </source>
</reference>
<feature type="transmembrane region" description="Helical" evidence="1">
    <location>
        <begin position="62"/>
        <end position="84"/>
    </location>
</feature>
<feature type="transmembrane region" description="Helical" evidence="1">
    <location>
        <begin position="21"/>
        <end position="42"/>
    </location>
</feature>
<evidence type="ECO:0000313" key="2">
    <source>
        <dbReference type="EMBL" id="ODN01416.1"/>
    </source>
</evidence>
<accession>A0A1D2N8W0</accession>
<feature type="transmembrane region" description="Helical" evidence="1">
    <location>
        <begin position="136"/>
        <end position="155"/>
    </location>
</feature>
<protein>
    <submittedName>
        <fullName evidence="2">Uncharacterized protein</fullName>
    </submittedName>
</protein>
<keyword evidence="3" id="KW-1185">Reference proteome</keyword>
<organism evidence="2 3">
    <name type="scientific">Orchesella cincta</name>
    <name type="common">Springtail</name>
    <name type="synonym">Podura cincta</name>
    <dbReference type="NCBI Taxonomy" id="48709"/>
    <lineage>
        <taxon>Eukaryota</taxon>
        <taxon>Metazoa</taxon>
        <taxon>Ecdysozoa</taxon>
        <taxon>Arthropoda</taxon>
        <taxon>Hexapoda</taxon>
        <taxon>Collembola</taxon>
        <taxon>Entomobryomorpha</taxon>
        <taxon>Entomobryoidea</taxon>
        <taxon>Orchesellidae</taxon>
        <taxon>Orchesellinae</taxon>
        <taxon>Orchesella</taxon>
    </lineage>
</organism>
<sequence>MGIGESDQRFYMITAAGIAKIVAVVVGCAPVALAIILHLQYLTFERPESYRHILIEPKQRELWELAFLCVVAGALGGTLLNLLLYTIFKGLSRNIWTKRFDCGYFAISGMAQTVVGFIMVGSALTSTAEEWIAMKYAAGFLGIATGIVYWGAATLTNQD</sequence>
<gene>
    <name evidence="2" type="ORF">Ocin01_05255</name>
</gene>